<reference evidence="3 4" key="2">
    <citation type="journal article" date="2018" name="J. Invertebr. Pathol.">
        <title>'Candidatus Aquirickettsiella gammari' (Gammaproteobacteria: Legionellales: Coxiellaceae): A bacterial pathogen of the freshwater crustacean Gammarus fossarum (Malacostraca: Amphipoda).</title>
        <authorList>
            <person name="Bojko J."/>
            <person name="Dunn A.M."/>
            <person name="Stebbing P.D."/>
            <person name="van Aerle R."/>
            <person name="Bacela-Spychalska K."/>
            <person name="Bean T.P."/>
            <person name="Urrutia A."/>
            <person name="Stentiford G.D."/>
        </authorList>
    </citation>
    <scope>NUCLEOTIDE SEQUENCE [LARGE SCALE GENOMIC DNA]</scope>
    <source>
        <strain evidence="3">RA15029</strain>
    </source>
</reference>
<evidence type="ECO:0000256" key="1">
    <source>
        <dbReference type="ARBA" id="ARBA00006135"/>
    </source>
</evidence>
<organism evidence="3 4">
    <name type="scientific">Candidatus Aquirickettsiella gammari</name>
    <dbReference type="NCBI Taxonomy" id="2016198"/>
    <lineage>
        <taxon>Bacteria</taxon>
        <taxon>Pseudomonadati</taxon>
        <taxon>Pseudomonadota</taxon>
        <taxon>Gammaproteobacteria</taxon>
        <taxon>Legionellales</taxon>
        <taxon>Coxiellaceae</taxon>
        <taxon>Candidatus Aquirickettsiella</taxon>
    </lineage>
</organism>
<dbReference type="EMBL" id="NMOS02000020">
    <property type="protein sequence ID" value="RDH39994.1"/>
    <property type="molecule type" value="Genomic_DNA"/>
</dbReference>
<name>A0A370CHS5_9COXI</name>
<dbReference type="AlphaFoldDB" id="A0A370CHS5"/>
<evidence type="ECO:0000256" key="2">
    <source>
        <dbReference type="ARBA" id="ARBA00022729"/>
    </source>
</evidence>
<keyword evidence="4" id="KW-1185">Reference proteome</keyword>
<proteinExistence type="inferred from homology"/>
<comment type="similarity">
    <text evidence="1">Belongs to the TrbG/VirB9 family.</text>
</comment>
<dbReference type="Pfam" id="PF03524">
    <property type="entry name" value="CagX"/>
    <property type="match status" value="1"/>
</dbReference>
<keyword evidence="2" id="KW-0732">Signal</keyword>
<dbReference type="InterPro" id="IPR010258">
    <property type="entry name" value="Conjugal_tfr_TrbG/VirB9/CagX"/>
</dbReference>
<dbReference type="Gene3D" id="2.60.40.2500">
    <property type="match status" value="1"/>
</dbReference>
<sequence length="262" mass="30042">MKIKKIKRLTLGVCLGLFLFDAPLLFAVEKPRALATDHRIKVVHYQPDNVVLMNATTFTAMQIVFASDEVIENIQGGDLSAWTLDIPKDLAYMMFLKPTIADSNTNMTVITNKHTYYFHLISHSNEAPTDTYALRFIYPKEEHTDISSFNPIQKQAILNASDQPQNYNWDYSFSGTRSIMPLHIFDDGQFTYLQLQPRQVVPAIFAVDNRSGKEAVVNYRREGDYLIVQQLSPQFTLRADRYHVASVFNNKRIHQLKVHGEA</sequence>
<protein>
    <submittedName>
        <fullName evidence="3">P-type conjugative transfer protein VirB9</fullName>
    </submittedName>
</protein>
<accession>A0A370CHS5</accession>
<reference evidence="3 4" key="1">
    <citation type="journal article" date="2017" name="Int. J. Syst. Evol. Microbiol.">
        <title>Aquarickettsiella crustaci n. gen. n. sp. (Gammaproteobacteria: Legionellales: Coxiellaceae); a bacterial pathogen of the freshwater crustacean: Gammarus fossarum (Malacostraca: Amphipoda).</title>
        <authorList>
            <person name="Bojko J."/>
            <person name="Dunn A.M."/>
            <person name="Stebbing P.D."/>
            <person name="Van Aerle R."/>
            <person name="Bacela-Spychalska K."/>
            <person name="Bean T.P."/>
            <person name="Stentiford G.D."/>
        </authorList>
    </citation>
    <scope>NUCLEOTIDE SEQUENCE [LARGE SCALE GENOMIC DNA]</scope>
    <source>
        <strain evidence="3">RA15029</strain>
    </source>
</reference>
<dbReference type="Proteomes" id="UP000226429">
    <property type="component" value="Unassembled WGS sequence"/>
</dbReference>
<comment type="caution">
    <text evidence="3">The sequence shown here is derived from an EMBL/GenBank/DDBJ whole genome shotgun (WGS) entry which is preliminary data.</text>
</comment>
<dbReference type="CDD" id="cd06911">
    <property type="entry name" value="VirB9_CagX_TrbG"/>
    <property type="match status" value="1"/>
</dbReference>
<evidence type="ECO:0000313" key="3">
    <source>
        <dbReference type="EMBL" id="RDH39994.1"/>
    </source>
</evidence>
<dbReference type="InterPro" id="IPR038161">
    <property type="entry name" value="VirB9/CagX/TrbG_C_sf"/>
</dbReference>
<evidence type="ECO:0000313" key="4">
    <source>
        <dbReference type="Proteomes" id="UP000226429"/>
    </source>
</evidence>
<dbReference type="InterPro" id="IPR033645">
    <property type="entry name" value="VirB9/CagX/TrbG_C"/>
</dbReference>
<gene>
    <name evidence="3" type="ORF">CFE62_006020</name>
</gene>